<dbReference type="EMBL" id="JAKKPZ010000011">
    <property type="protein sequence ID" value="KAI1715522.1"/>
    <property type="molecule type" value="Genomic_DNA"/>
</dbReference>
<dbReference type="InterPro" id="IPR002171">
    <property type="entry name" value="Ribosomal_uL2"/>
</dbReference>
<dbReference type="GO" id="GO:0003723">
    <property type="term" value="F:RNA binding"/>
    <property type="evidence" value="ECO:0007669"/>
    <property type="project" value="TreeGrafter"/>
</dbReference>
<keyword evidence="7" id="KW-1185">Reference proteome</keyword>
<dbReference type="PANTHER" id="PTHR13691">
    <property type="entry name" value="RIBOSOMAL PROTEIN L2"/>
    <property type="match status" value="1"/>
</dbReference>
<dbReference type="GO" id="GO:0032543">
    <property type="term" value="P:mitochondrial translation"/>
    <property type="evidence" value="ECO:0007669"/>
    <property type="project" value="TreeGrafter"/>
</dbReference>
<evidence type="ECO:0000256" key="1">
    <source>
        <dbReference type="ARBA" id="ARBA00005636"/>
    </source>
</evidence>
<dbReference type="AlphaFoldDB" id="A0AAD4R1D8"/>
<evidence type="ECO:0000259" key="5">
    <source>
        <dbReference type="SMART" id="SM01383"/>
    </source>
</evidence>
<dbReference type="SMART" id="SM01382">
    <property type="entry name" value="Ribosomal_L2_C"/>
    <property type="match status" value="1"/>
</dbReference>
<dbReference type="SUPFAM" id="SSF50249">
    <property type="entry name" value="Nucleic acid-binding proteins"/>
    <property type="match status" value="1"/>
</dbReference>
<dbReference type="Pfam" id="PF03947">
    <property type="entry name" value="Ribosomal_L2_C"/>
    <property type="match status" value="1"/>
</dbReference>
<dbReference type="InterPro" id="IPR014722">
    <property type="entry name" value="Rib_uL2_dom2"/>
</dbReference>
<comment type="similarity">
    <text evidence="1">Belongs to the universal ribosomal protein uL2 family.</text>
</comment>
<dbReference type="Gene3D" id="2.40.50.140">
    <property type="entry name" value="Nucleic acid-binding proteins"/>
    <property type="match status" value="1"/>
</dbReference>
<dbReference type="GO" id="GO:0003735">
    <property type="term" value="F:structural constituent of ribosome"/>
    <property type="evidence" value="ECO:0007669"/>
    <property type="project" value="InterPro"/>
</dbReference>
<dbReference type="Gene3D" id="2.30.30.30">
    <property type="match status" value="1"/>
</dbReference>
<dbReference type="FunFam" id="2.40.50.140:FF:000428">
    <property type="entry name" value="Mitochondrial Ribosomal Protein, Large"/>
    <property type="match status" value="1"/>
</dbReference>
<evidence type="ECO:0000313" key="6">
    <source>
        <dbReference type="EMBL" id="KAI1715522.1"/>
    </source>
</evidence>
<dbReference type="InterPro" id="IPR012340">
    <property type="entry name" value="NA-bd_OB-fold"/>
</dbReference>
<keyword evidence="3" id="KW-0687">Ribonucleoprotein</keyword>
<reference evidence="6" key="1">
    <citation type="submission" date="2022-01" db="EMBL/GenBank/DDBJ databases">
        <title>Genome Sequence Resource for Two Populations of Ditylenchus destructor, the Migratory Endoparasitic Phytonematode.</title>
        <authorList>
            <person name="Zhang H."/>
            <person name="Lin R."/>
            <person name="Xie B."/>
        </authorList>
    </citation>
    <scope>NUCLEOTIDE SEQUENCE</scope>
    <source>
        <strain evidence="6">BazhouSP</strain>
    </source>
</reference>
<dbReference type="Pfam" id="PF00181">
    <property type="entry name" value="Ribosomal_L2_N"/>
    <property type="match status" value="1"/>
</dbReference>
<feature type="domain" description="Large ribosomal subunit protein uL2 C-terminal" evidence="4">
    <location>
        <begin position="171"/>
        <end position="284"/>
    </location>
</feature>
<dbReference type="InterPro" id="IPR022669">
    <property type="entry name" value="Ribosomal_uL2_C"/>
</dbReference>
<accession>A0AAD4R1D8</accession>
<dbReference type="GO" id="GO:0005762">
    <property type="term" value="C:mitochondrial large ribosomal subunit"/>
    <property type="evidence" value="ECO:0007669"/>
    <property type="project" value="TreeGrafter"/>
</dbReference>
<feature type="domain" description="Large ribosomal subunit protein uL2 RNA-binding" evidence="5">
    <location>
        <begin position="78"/>
        <end position="159"/>
    </location>
</feature>
<sequence>MLRSISSIQTLAKLARSACSAITPMTGCQIDSRREKSMYLCGGKLANLPRYLWDERHLQELTGGEYTIKPLRVRRLGGRNPETGRKVNQHIGGGVNFDYFMIDFHRRGPSEEGKTYDERVIEVRRDANRSAHIALVAGVQGKRWILATENMEAGQIIKTSQYIPRNPLLEPREGDAYPLGAYRIGEVVCCIETHPSRDCVMFAIHAGGCATVINQIPGYTTLKVASKAEFTIKNICMATVGVIGPINWNQLQFGSANMHRRFGFRPASGYRHKKDGTQGFKNHPPKKLTLDTERKMNRLDNIPKMEKQKFTMTKRQLNSAWGTAATHKLITNAQYRF</sequence>
<dbReference type="InterPro" id="IPR022666">
    <property type="entry name" value="Ribosomal_uL2_RNA-bd_dom"/>
</dbReference>
<evidence type="ECO:0000256" key="2">
    <source>
        <dbReference type="ARBA" id="ARBA00022980"/>
    </source>
</evidence>
<comment type="caution">
    <text evidence="6">The sequence shown here is derived from an EMBL/GenBank/DDBJ whole genome shotgun (WGS) entry which is preliminary data.</text>
</comment>
<organism evidence="6 7">
    <name type="scientific">Ditylenchus destructor</name>
    <dbReference type="NCBI Taxonomy" id="166010"/>
    <lineage>
        <taxon>Eukaryota</taxon>
        <taxon>Metazoa</taxon>
        <taxon>Ecdysozoa</taxon>
        <taxon>Nematoda</taxon>
        <taxon>Chromadorea</taxon>
        <taxon>Rhabditida</taxon>
        <taxon>Tylenchina</taxon>
        <taxon>Tylenchomorpha</taxon>
        <taxon>Sphaerularioidea</taxon>
        <taxon>Anguinidae</taxon>
        <taxon>Anguininae</taxon>
        <taxon>Ditylenchus</taxon>
    </lineage>
</organism>
<keyword evidence="2 6" id="KW-0689">Ribosomal protein</keyword>
<evidence type="ECO:0000256" key="3">
    <source>
        <dbReference type="ARBA" id="ARBA00023274"/>
    </source>
</evidence>
<gene>
    <name evidence="6" type="ORF">DdX_07840</name>
</gene>
<evidence type="ECO:0000259" key="4">
    <source>
        <dbReference type="SMART" id="SM01382"/>
    </source>
</evidence>
<proteinExistence type="inferred from homology"/>
<name>A0AAD4R1D8_9BILA</name>
<dbReference type="InterPro" id="IPR008991">
    <property type="entry name" value="Translation_prot_SH3-like_sf"/>
</dbReference>
<dbReference type="SMART" id="SM01383">
    <property type="entry name" value="Ribosomal_L2"/>
    <property type="match status" value="1"/>
</dbReference>
<protein>
    <submittedName>
        <fullName evidence="6">Ribosomal proteins l2, RNA binding domain-containing protein</fullName>
    </submittedName>
</protein>
<evidence type="ECO:0000313" key="7">
    <source>
        <dbReference type="Proteomes" id="UP001201812"/>
    </source>
</evidence>
<dbReference type="PANTHER" id="PTHR13691:SF73">
    <property type="entry name" value="LARGE RIBOSOMAL SUBUNIT PROTEIN UL2M"/>
    <property type="match status" value="1"/>
</dbReference>
<dbReference type="SUPFAM" id="SSF50104">
    <property type="entry name" value="Translation proteins SH3-like domain"/>
    <property type="match status" value="1"/>
</dbReference>
<dbReference type="Proteomes" id="UP001201812">
    <property type="component" value="Unassembled WGS sequence"/>
</dbReference>